<reference evidence="1 2" key="1">
    <citation type="submission" date="2014-06" db="EMBL/GenBank/DDBJ databases">
        <title>Evolutionary Origins and Diversification of the Mycorrhizal Mutualists.</title>
        <authorList>
            <consortium name="DOE Joint Genome Institute"/>
            <consortium name="Mycorrhizal Genomics Consortium"/>
            <person name="Kohler A."/>
            <person name="Kuo A."/>
            <person name="Nagy L.G."/>
            <person name="Floudas D."/>
            <person name="Copeland A."/>
            <person name="Barry K.W."/>
            <person name="Cichocki N."/>
            <person name="Veneault-Fourrey C."/>
            <person name="LaButti K."/>
            <person name="Lindquist E.A."/>
            <person name="Lipzen A."/>
            <person name="Lundell T."/>
            <person name="Morin E."/>
            <person name="Murat C."/>
            <person name="Riley R."/>
            <person name="Ohm R."/>
            <person name="Sun H."/>
            <person name="Tunlid A."/>
            <person name="Henrissat B."/>
            <person name="Grigoriev I.V."/>
            <person name="Hibbett D.S."/>
            <person name="Martin F."/>
        </authorList>
    </citation>
    <scope>NUCLEOTIDE SEQUENCE [LARGE SCALE GENOMIC DNA]</scope>
    <source>
        <strain evidence="1 2">SS14</strain>
    </source>
</reference>
<keyword evidence="2" id="KW-1185">Reference proteome</keyword>
<protein>
    <submittedName>
        <fullName evidence="1">Uncharacterized protein</fullName>
    </submittedName>
</protein>
<dbReference type="EMBL" id="KN837252">
    <property type="protein sequence ID" value="KIJ30908.1"/>
    <property type="molecule type" value="Genomic_DNA"/>
</dbReference>
<dbReference type="AlphaFoldDB" id="A0A0C9TM01"/>
<dbReference type="HOGENOM" id="CLU_2723839_0_0_1"/>
<evidence type="ECO:0000313" key="1">
    <source>
        <dbReference type="EMBL" id="KIJ30908.1"/>
    </source>
</evidence>
<proteinExistence type="predicted"/>
<organism evidence="1 2">
    <name type="scientific">Sphaerobolus stellatus (strain SS14)</name>
    <dbReference type="NCBI Taxonomy" id="990650"/>
    <lineage>
        <taxon>Eukaryota</taxon>
        <taxon>Fungi</taxon>
        <taxon>Dikarya</taxon>
        <taxon>Basidiomycota</taxon>
        <taxon>Agaricomycotina</taxon>
        <taxon>Agaricomycetes</taxon>
        <taxon>Phallomycetidae</taxon>
        <taxon>Geastrales</taxon>
        <taxon>Sphaerobolaceae</taxon>
        <taxon>Sphaerobolus</taxon>
    </lineage>
</organism>
<sequence length="72" mass="7501">MSAFLAIETRHPSTTATHPRSVASTLLNSGGFVASRVVSGYGVDIANLGYDQWAITVTSSDAQAVQAFSPTD</sequence>
<accession>A0A0C9TM01</accession>
<name>A0A0C9TM01_SPHS4</name>
<evidence type="ECO:0000313" key="2">
    <source>
        <dbReference type="Proteomes" id="UP000054279"/>
    </source>
</evidence>
<gene>
    <name evidence="1" type="ORF">M422DRAFT_267520</name>
</gene>
<dbReference type="Proteomes" id="UP000054279">
    <property type="component" value="Unassembled WGS sequence"/>
</dbReference>